<dbReference type="PANTHER" id="PTHR10039:SF5">
    <property type="entry name" value="NACHT DOMAIN-CONTAINING PROTEIN"/>
    <property type="match status" value="1"/>
</dbReference>
<dbReference type="SUPFAM" id="SSF52540">
    <property type="entry name" value="P-loop containing nucleoside triphosphate hydrolases"/>
    <property type="match status" value="1"/>
</dbReference>
<dbReference type="Gene3D" id="3.40.50.300">
    <property type="entry name" value="P-loop containing nucleotide triphosphate hydrolases"/>
    <property type="match status" value="1"/>
</dbReference>
<dbReference type="EMBL" id="CDPU01000057">
    <property type="protein sequence ID" value="CEO55849.1"/>
    <property type="molecule type" value="Genomic_DNA"/>
</dbReference>
<dbReference type="PANTHER" id="PTHR10039">
    <property type="entry name" value="AMELOGENIN"/>
    <property type="match status" value="1"/>
</dbReference>
<dbReference type="InterPro" id="IPR056884">
    <property type="entry name" value="NPHP3-like_N"/>
</dbReference>
<dbReference type="InterPro" id="IPR036770">
    <property type="entry name" value="Ankyrin_rpt-contain_sf"/>
</dbReference>
<gene>
    <name evidence="3" type="ORF">BN869_000011907_1</name>
</gene>
<evidence type="ECO:0000256" key="1">
    <source>
        <dbReference type="ARBA" id="ARBA00022737"/>
    </source>
</evidence>
<feature type="domain" description="Nephrocystin 3-like N-terminal" evidence="2">
    <location>
        <begin position="446"/>
        <end position="624"/>
    </location>
</feature>
<keyword evidence="1" id="KW-0677">Repeat</keyword>
<evidence type="ECO:0000313" key="3">
    <source>
        <dbReference type="EMBL" id="CEO55849.1"/>
    </source>
</evidence>
<name>A0A0B7KFL9_BIOOC</name>
<dbReference type="AlphaFoldDB" id="A0A0B7KFL9"/>
<dbReference type="Gene3D" id="1.25.40.20">
    <property type="entry name" value="Ankyrin repeat-containing domain"/>
    <property type="match status" value="1"/>
</dbReference>
<dbReference type="InterPro" id="IPR027417">
    <property type="entry name" value="P-loop_NTPase"/>
</dbReference>
<accession>A0A0B7KFL9</accession>
<sequence>MKMRRAVFRLRQLPPTTDRLDIINLLTESIGVRASAITVFSLARSVDIYNPSSKIATLMFDPETDIQLSLKSFATGSSGDEWKIKIDNLRHTLILDTHFRGFTPLYDPEDHQADCIALSGLASHPFGSWQQKDGSKTFMWIRDALPKSLPRVRPILYGYDTMLQNSNSFQSILDIACGLLNQLRACGWASPTAKPLLFLAHSLGGLVLKQAFVSLANTLQSDNTLRVSIKGGILFGVPNFGMEQTSLLSMVRGQSNEGLVGDLALGSQYLSHLDKQFVGLSFLQDAKIYWAYETRKSPTVKQDSAQNWSRSGPERILVTPNSATRGLYTRKDHTEYVFPINEDHSTMVKFSEDDHVYSILVHRLSSIMDKIETDIRNELLRTGSALYQAVQMGDDSISIDTLDGMPSDSQAPSNSCTPTLDEILKSLKVPEQHSRLDEIEERFRTTLDWVFDLPESGFSDWLQHGTGIFWINGKPGSGKSTLMKFIVQDPRTHTLLSDWKTRHSPIYVSFFFHHRGSSLQKSFEGLLRSIIHQILSSQPDFNTIMTQFIDGGDFVSSDCWTLLKLQTVFHEILEQTAIPLHLTIFLDALDEYDGPKEFICRFLIDIAKITQTPTKDIRVCFSSRPWDIFVTNFQKYPTLRPEDFTREDIMSYCLNSLKNEEISSSDYESLITELVNRSRGVFLWVKLVVKDLAIAIQNNQSREELEKYLRSLPIELDDYYAEIITRIPLSHRWKTYAMLEVAVRPDEPLEAREFICAVECSDCKTYQAGIATLLKFRNYSDDNFSGFTQHRSKFYCGGLVEVLSANEIGIVQVLHQTVVDFVCDAKFKTLILQERAKITMDNGWTFLAKYRFLESEILESQGWYITQAVRYSIESEMTTGRSLKLFLDTFPPSFFRRGGGDYPCSTIGFGFAALAGLRLYMIETLEVDAQALDNCPDPPLALAVTRLPNFPDKDIIATTSLILQRRGEWARRPDITVPVMRTILKRNTLLQWQAGYEEADLDLVTLLIDWGISPDIDLGDGLRPIHVATLYLVRLLFDKGANIECWSRFQKTAADYVADALISASREESSSDLVRSLPREISSFLPSDIISYLPENLDAFVSHLIPHLYFLIDHGSMLGLRNITSLKVVLPEFSARIPQQLRGSSSYEEYAEDHTEELAEEAENLTSPQKLKLYERLAQVSNRLKRAMKR</sequence>
<protein>
    <recommendedName>
        <fullName evidence="2">Nephrocystin 3-like N-terminal domain-containing protein</fullName>
    </recommendedName>
</protein>
<organism evidence="3">
    <name type="scientific">Bionectria ochroleuca</name>
    <name type="common">Gliocladium roseum</name>
    <dbReference type="NCBI Taxonomy" id="29856"/>
    <lineage>
        <taxon>Eukaryota</taxon>
        <taxon>Fungi</taxon>
        <taxon>Dikarya</taxon>
        <taxon>Ascomycota</taxon>
        <taxon>Pezizomycotina</taxon>
        <taxon>Sordariomycetes</taxon>
        <taxon>Hypocreomycetidae</taxon>
        <taxon>Hypocreales</taxon>
        <taxon>Bionectriaceae</taxon>
        <taxon>Clonostachys</taxon>
    </lineage>
</organism>
<dbReference type="SUPFAM" id="SSF53474">
    <property type="entry name" value="alpha/beta-Hydrolases"/>
    <property type="match status" value="1"/>
</dbReference>
<proteinExistence type="predicted"/>
<reference evidence="3" key="1">
    <citation type="submission" date="2015-01" db="EMBL/GenBank/DDBJ databases">
        <authorList>
            <person name="Durling Mikael"/>
        </authorList>
    </citation>
    <scope>NUCLEOTIDE SEQUENCE</scope>
</reference>
<dbReference type="SUPFAM" id="SSF48403">
    <property type="entry name" value="Ankyrin repeat"/>
    <property type="match status" value="1"/>
</dbReference>
<dbReference type="InterPro" id="IPR029058">
    <property type="entry name" value="AB_hydrolase_fold"/>
</dbReference>
<dbReference type="Gene3D" id="3.40.50.1820">
    <property type="entry name" value="alpha/beta hydrolase"/>
    <property type="match status" value="1"/>
</dbReference>
<evidence type="ECO:0000259" key="2">
    <source>
        <dbReference type="Pfam" id="PF24883"/>
    </source>
</evidence>
<dbReference type="Pfam" id="PF24883">
    <property type="entry name" value="NPHP3_N"/>
    <property type="match status" value="1"/>
</dbReference>